<dbReference type="OMA" id="LEWAENY"/>
<dbReference type="EMBL" id="AP006484">
    <property type="protein sequence ID" value="BAM78868.1"/>
    <property type="molecule type" value="Genomic_DNA"/>
</dbReference>
<dbReference type="STRING" id="280699.M1VEF5"/>
<evidence type="ECO:0000256" key="1">
    <source>
        <dbReference type="ARBA" id="ARBA00008889"/>
    </source>
</evidence>
<comment type="similarity">
    <text evidence="1">Belongs to the universal ribosomal protein uL10 family.</text>
</comment>
<dbReference type="GO" id="GO:0005840">
    <property type="term" value="C:ribosome"/>
    <property type="evidence" value="ECO:0007669"/>
    <property type="project" value="UniProtKB-KW"/>
</dbReference>
<dbReference type="InterPro" id="IPR051742">
    <property type="entry name" value="Ribosome_Assembly_uL10"/>
</dbReference>
<keyword evidence="4" id="KW-1185">Reference proteome</keyword>
<dbReference type="PANTHER" id="PTHR45841">
    <property type="entry name" value="MRNA TURNOVER PROTEIN 4 MRTO4"/>
    <property type="match status" value="1"/>
</dbReference>
<dbReference type="AlphaFoldDB" id="M1VEF5"/>
<keyword evidence="3" id="KW-0687">Ribonucleoprotein</keyword>
<gene>
    <name evidence="3" type="ORF">CYME_CMB048C</name>
</gene>
<dbReference type="KEGG" id="cme:CYME_CMB048C"/>
<dbReference type="InterPro" id="IPR040637">
    <property type="entry name" value="Ribosomal_uL10-like_insert"/>
</dbReference>
<dbReference type="GO" id="GO:0006364">
    <property type="term" value="P:rRNA processing"/>
    <property type="evidence" value="ECO:0007669"/>
    <property type="project" value="TreeGrafter"/>
</dbReference>
<dbReference type="InterPro" id="IPR001790">
    <property type="entry name" value="Ribosomal_uL10"/>
</dbReference>
<dbReference type="HOGENOM" id="CLU_071690_0_0_1"/>
<evidence type="ECO:0000259" key="2">
    <source>
        <dbReference type="Pfam" id="PF17777"/>
    </source>
</evidence>
<dbReference type="eggNOG" id="KOG0816">
    <property type="taxonomic scope" value="Eukaryota"/>
</dbReference>
<evidence type="ECO:0000313" key="4">
    <source>
        <dbReference type="Proteomes" id="UP000007014"/>
    </source>
</evidence>
<dbReference type="OrthoDB" id="10262308at2759"/>
<dbReference type="InterPro" id="IPR043164">
    <property type="entry name" value="Ribosomal_uL10-like_insert_sf"/>
</dbReference>
<dbReference type="GO" id="GO:0000956">
    <property type="term" value="P:nuclear-transcribed mRNA catabolic process"/>
    <property type="evidence" value="ECO:0007669"/>
    <property type="project" value="TreeGrafter"/>
</dbReference>
<dbReference type="GO" id="GO:0030687">
    <property type="term" value="C:preribosome, large subunit precursor"/>
    <property type="evidence" value="ECO:0007669"/>
    <property type="project" value="TreeGrafter"/>
</dbReference>
<evidence type="ECO:0000313" key="3">
    <source>
        <dbReference type="EMBL" id="BAM78868.1"/>
    </source>
</evidence>
<dbReference type="Gene3D" id="3.90.105.20">
    <property type="match status" value="1"/>
</dbReference>
<dbReference type="Gene3D" id="3.30.70.1730">
    <property type="match status" value="1"/>
</dbReference>
<name>M1VEF5_CYAM1</name>
<dbReference type="SUPFAM" id="SSF160369">
    <property type="entry name" value="Ribosomal protein L10-like"/>
    <property type="match status" value="1"/>
</dbReference>
<feature type="domain" description="Large ribosomal subunit protein uL10-like insertion" evidence="2">
    <location>
        <begin position="131"/>
        <end position="208"/>
    </location>
</feature>
<dbReference type="GO" id="GO:0005730">
    <property type="term" value="C:nucleolus"/>
    <property type="evidence" value="ECO:0007669"/>
    <property type="project" value="TreeGrafter"/>
</dbReference>
<proteinExistence type="inferred from homology"/>
<dbReference type="GO" id="GO:0003723">
    <property type="term" value="F:RNA binding"/>
    <property type="evidence" value="ECO:0007669"/>
    <property type="project" value="TreeGrafter"/>
</dbReference>
<protein>
    <submittedName>
        <fullName evidence="3">60S acidic ribosomal protein PO</fullName>
    </submittedName>
</protein>
<dbReference type="Gramene" id="CMB048CT">
    <property type="protein sequence ID" value="CMB048CT"/>
    <property type="gene ID" value="CMB048C"/>
</dbReference>
<dbReference type="GO" id="GO:0042273">
    <property type="term" value="P:ribosomal large subunit biogenesis"/>
    <property type="evidence" value="ECO:0007669"/>
    <property type="project" value="TreeGrafter"/>
</dbReference>
<dbReference type="Proteomes" id="UP000007014">
    <property type="component" value="Chromosome 2"/>
</dbReference>
<sequence>MPRSKRARRLALHGTTTKTRQEKAKMIELVRSFLPPKHTKIYVFEYGDIRNQSLKEFREEVKRLPEGGGRLFLGSNRVLQVALGRSPEEALAPELHQLGEKLRGKRGLLFCSAPHVLVQELFANFERREYARAGTIAPEDVRLAVGEPLEDLPASSGPKLRELGLPISLRGGRLFLDVIAGPDKHFLICSKGEILSAEQCVLLRMLGIRLATARLHLRYRWDAEHCKVEELGDQE</sequence>
<accession>M1VEF5</accession>
<reference evidence="3 4" key="2">
    <citation type="journal article" date="2007" name="BMC Biol.">
        <title>A 100%-complete sequence reveals unusually simple genomic features in the hot-spring red alga Cyanidioschyzon merolae.</title>
        <authorList>
            <person name="Nozaki H."/>
            <person name="Takano H."/>
            <person name="Misumi O."/>
            <person name="Terasawa K."/>
            <person name="Matsuzaki M."/>
            <person name="Maruyama S."/>
            <person name="Nishida K."/>
            <person name="Yagisawa F."/>
            <person name="Yoshida Y."/>
            <person name="Fujiwara T."/>
            <person name="Takio S."/>
            <person name="Tamura K."/>
            <person name="Chung S.J."/>
            <person name="Nakamura S."/>
            <person name="Kuroiwa H."/>
            <person name="Tanaka K."/>
            <person name="Sato N."/>
            <person name="Kuroiwa T."/>
        </authorList>
    </citation>
    <scope>NUCLEOTIDE SEQUENCE [LARGE SCALE GENOMIC DNA]</scope>
    <source>
        <strain evidence="3 4">10D</strain>
    </source>
</reference>
<dbReference type="Pfam" id="PF00466">
    <property type="entry name" value="Ribosomal_L10"/>
    <property type="match status" value="1"/>
</dbReference>
<organism evidence="3 4">
    <name type="scientific">Cyanidioschyzon merolae (strain NIES-3377 / 10D)</name>
    <name type="common">Unicellular red alga</name>
    <dbReference type="NCBI Taxonomy" id="280699"/>
    <lineage>
        <taxon>Eukaryota</taxon>
        <taxon>Rhodophyta</taxon>
        <taxon>Bangiophyceae</taxon>
        <taxon>Cyanidiales</taxon>
        <taxon>Cyanidiaceae</taxon>
        <taxon>Cyanidioschyzon</taxon>
    </lineage>
</organism>
<dbReference type="PANTHER" id="PTHR45841:SF1">
    <property type="entry name" value="MRNA TURNOVER PROTEIN 4 HOMOLOG"/>
    <property type="match status" value="1"/>
</dbReference>
<dbReference type="Pfam" id="PF17777">
    <property type="entry name" value="RL10P_insert"/>
    <property type="match status" value="1"/>
</dbReference>
<dbReference type="InterPro" id="IPR043141">
    <property type="entry name" value="Ribosomal_uL10-like_sf"/>
</dbReference>
<dbReference type="GeneID" id="16992257"/>
<dbReference type="RefSeq" id="XP_005535154.1">
    <property type="nucleotide sequence ID" value="XM_005535097.1"/>
</dbReference>
<keyword evidence="3" id="KW-0689">Ribosomal protein</keyword>
<reference evidence="3 4" key="1">
    <citation type="journal article" date="2004" name="Nature">
        <title>Genome sequence of the ultrasmall unicellular red alga Cyanidioschyzon merolae 10D.</title>
        <authorList>
            <person name="Matsuzaki M."/>
            <person name="Misumi O."/>
            <person name="Shin-i T."/>
            <person name="Maruyama S."/>
            <person name="Takahara M."/>
            <person name="Miyagishima S."/>
            <person name="Mori T."/>
            <person name="Nishida K."/>
            <person name="Yagisawa F."/>
            <person name="Nishida K."/>
            <person name="Yoshida Y."/>
            <person name="Nishimura Y."/>
            <person name="Nakao S."/>
            <person name="Kobayashi T."/>
            <person name="Momoyama Y."/>
            <person name="Higashiyama T."/>
            <person name="Minoda A."/>
            <person name="Sano M."/>
            <person name="Nomoto H."/>
            <person name="Oishi K."/>
            <person name="Hayashi H."/>
            <person name="Ohta F."/>
            <person name="Nishizaka S."/>
            <person name="Haga S."/>
            <person name="Miura S."/>
            <person name="Morishita T."/>
            <person name="Kabeya Y."/>
            <person name="Terasawa K."/>
            <person name="Suzuki Y."/>
            <person name="Ishii Y."/>
            <person name="Asakawa S."/>
            <person name="Takano H."/>
            <person name="Ohta N."/>
            <person name="Kuroiwa H."/>
            <person name="Tanaka K."/>
            <person name="Shimizu N."/>
            <person name="Sugano S."/>
            <person name="Sato N."/>
            <person name="Nozaki H."/>
            <person name="Ogasawara N."/>
            <person name="Kohara Y."/>
            <person name="Kuroiwa T."/>
        </authorList>
    </citation>
    <scope>NUCLEOTIDE SEQUENCE [LARGE SCALE GENOMIC DNA]</scope>
    <source>
        <strain evidence="3 4">10D</strain>
    </source>
</reference>